<comment type="caution">
    <text evidence="1">The sequence shown here is derived from an EMBL/GenBank/DDBJ whole genome shotgun (WGS) entry which is preliminary data.</text>
</comment>
<name>A0A9W9PIV6_9EURO</name>
<evidence type="ECO:0000313" key="2">
    <source>
        <dbReference type="Proteomes" id="UP001150941"/>
    </source>
</evidence>
<dbReference type="RefSeq" id="XP_058335075.1">
    <property type="nucleotide sequence ID" value="XM_058471934.1"/>
</dbReference>
<reference evidence="1" key="2">
    <citation type="journal article" date="2023" name="IMA Fungus">
        <title>Comparative genomic study of the Penicillium genus elucidates a diverse pangenome and 15 lateral gene transfer events.</title>
        <authorList>
            <person name="Petersen C."/>
            <person name="Sorensen T."/>
            <person name="Nielsen M.R."/>
            <person name="Sondergaard T.E."/>
            <person name="Sorensen J.L."/>
            <person name="Fitzpatrick D.A."/>
            <person name="Frisvad J.C."/>
            <person name="Nielsen K.L."/>
        </authorList>
    </citation>
    <scope>NUCLEOTIDE SEQUENCE</scope>
    <source>
        <strain evidence="1">IBT 19713</strain>
    </source>
</reference>
<evidence type="ECO:0000313" key="1">
    <source>
        <dbReference type="EMBL" id="KAJ5247654.1"/>
    </source>
</evidence>
<proteinExistence type="predicted"/>
<sequence length="77" mass="8922">MNHEHPSEFRSQKILTSHTVVRTIIALLEVLERVCLLISPEAIRAFKSLVFHFHLGFSFQFLPLRPTPLGELRVRSL</sequence>
<protein>
    <submittedName>
        <fullName evidence="1">Uncharacterized protein</fullName>
    </submittedName>
</protein>
<reference evidence="1" key="1">
    <citation type="submission" date="2022-11" db="EMBL/GenBank/DDBJ databases">
        <authorList>
            <person name="Petersen C."/>
        </authorList>
    </citation>
    <scope>NUCLEOTIDE SEQUENCE</scope>
    <source>
        <strain evidence="1">IBT 19713</strain>
    </source>
</reference>
<accession>A0A9W9PIV6</accession>
<dbReference type="AlphaFoldDB" id="A0A9W9PIV6"/>
<organism evidence="1 2">
    <name type="scientific">Penicillium chermesinum</name>
    <dbReference type="NCBI Taxonomy" id="63820"/>
    <lineage>
        <taxon>Eukaryota</taxon>
        <taxon>Fungi</taxon>
        <taxon>Dikarya</taxon>
        <taxon>Ascomycota</taxon>
        <taxon>Pezizomycotina</taxon>
        <taxon>Eurotiomycetes</taxon>
        <taxon>Eurotiomycetidae</taxon>
        <taxon>Eurotiales</taxon>
        <taxon>Aspergillaceae</taxon>
        <taxon>Penicillium</taxon>
    </lineage>
</organism>
<dbReference type="GeneID" id="83199237"/>
<dbReference type="Proteomes" id="UP001150941">
    <property type="component" value="Unassembled WGS sequence"/>
</dbReference>
<gene>
    <name evidence="1" type="ORF">N7468_002637</name>
</gene>
<keyword evidence="2" id="KW-1185">Reference proteome</keyword>
<dbReference type="EMBL" id="JAPQKS010000002">
    <property type="protein sequence ID" value="KAJ5247654.1"/>
    <property type="molecule type" value="Genomic_DNA"/>
</dbReference>